<evidence type="ECO:0000256" key="1">
    <source>
        <dbReference type="SAM" id="Phobius"/>
    </source>
</evidence>
<reference evidence="2" key="1">
    <citation type="journal article" date="2014" name="Int. J. Syst. Evol. Microbiol.">
        <title>Complete genome sequence of Corynebacterium casei LMG S-19264T (=DSM 44701T), isolated from a smear-ripened cheese.</title>
        <authorList>
            <consortium name="US DOE Joint Genome Institute (JGI-PGF)"/>
            <person name="Walter F."/>
            <person name="Albersmeier A."/>
            <person name="Kalinowski J."/>
            <person name="Ruckert C."/>
        </authorList>
    </citation>
    <scope>NUCLEOTIDE SEQUENCE</scope>
    <source>
        <strain evidence="2">CGMCC 1.12408</strain>
    </source>
</reference>
<dbReference type="RefSeq" id="WP_188384700.1">
    <property type="nucleotide sequence ID" value="NZ_BMEY01000010.1"/>
</dbReference>
<feature type="transmembrane region" description="Helical" evidence="1">
    <location>
        <begin position="82"/>
        <end position="106"/>
    </location>
</feature>
<evidence type="ECO:0008006" key="4">
    <source>
        <dbReference type="Google" id="ProtNLM"/>
    </source>
</evidence>
<proteinExistence type="predicted"/>
<keyword evidence="1" id="KW-1133">Transmembrane helix</keyword>
<organism evidence="2 3">
    <name type="scientific">Ornithinibacillus halotolerans</name>
    <dbReference type="NCBI Taxonomy" id="1274357"/>
    <lineage>
        <taxon>Bacteria</taxon>
        <taxon>Bacillati</taxon>
        <taxon>Bacillota</taxon>
        <taxon>Bacilli</taxon>
        <taxon>Bacillales</taxon>
        <taxon>Bacillaceae</taxon>
        <taxon>Ornithinibacillus</taxon>
    </lineage>
</organism>
<feature type="transmembrane region" description="Helical" evidence="1">
    <location>
        <begin position="155"/>
        <end position="176"/>
    </location>
</feature>
<feature type="transmembrane region" description="Helical" evidence="1">
    <location>
        <begin position="32"/>
        <end position="51"/>
    </location>
</feature>
<evidence type="ECO:0000313" key="2">
    <source>
        <dbReference type="EMBL" id="GGA78007.1"/>
    </source>
</evidence>
<comment type="caution">
    <text evidence="2">The sequence shown here is derived from an EMBL/GenBank/DDBJ whole genome shotgun (WGS) entry which is preliminary data.</text>
</comment>
<feature type="transmembrane region" description="Helical" evidence="1">
    <location>
        <begin position="241"/>
        <end position="265"/>
    </location>
</feature>
<dbReference type="Proteomes" id="UP000613512">
    <property type="component" value="Unassembled WGS sequence"/>
</dbReference>
<feature type="transmembrane region" description="Helical" evidence="1">
    <location>
        <begin position="315"/>
        <end position="333"/>
    </location>
</feature>
<keyword evidence="3" id="KW-1185">Reference proteome</keyword>
<feature type="transmembrane region" description="Helical" evidence="1">
    <location>
        <begin position="378"/>
        <end position="398"/>
    </location>
</feature>
<keyword evidence="1" id="KW-0472">Membrane</keyword>
<evidence type="ECO:0000313" key="3">
    <source>
        <dbReference type="Proteomes" id="UP000613512"/>
    </source>
</evidence>
<keyword evidence="1" id="KW-0812">Transmembrane</keyword>
<feature type="transmembrane region" description="Helical" evidence="1">
    <location>
        <begin position="285"/>
        <end position="303"/>
    </location>
</feature>
<dbReference type="Pfam" id="PF13687">
    <property type="entry name" value="DUF4153"/>
    <property type="match status" value="1"/>
</dbReference>
<dbReference type="AlphaFoldDB" id="A0A916RZR1"/>
<feature type="transmembrane region" description="Helical" evidence="1">
    <location>
        <begin position="196"/>
        <end position="220"/>
    </location>
</feature>
<feature type="transmembrane region" description="Helical" evidence="1">
    <location>
        <begin position="58"/>
        <end position="76"/>
    </location>
</feature>
<dbReference type="InterPro" id="IPR025291">
    <property type="entry name" value="DUF4153"/>
</dbReference>
<sequence length="485" mass="56381">MSDRRKNIVFLGLCFGMGILAELSFFHGTIGISFPIFIAVFYTVLYTRLGFHLNHRRIGLLLMVSIWILSLTYLFFDNSFFYLMNLIVIPLLVFVHVVLITTPNYVDWLSTSFLHRLIQKLTQTINYSKRLVKLFFRRTLFRRVNNETTQTIKRIVIGLLMGSPILLVITGLLISADAKFGEVMMEVPNFIAKFNFLEVIIRAGIAVVIAILFFGVFQVLRKRYTPIIKSNYQTYDKNWDTVIVGTILVLLNSIYLLFVFIQFTYFFGDAIQESYTYAEYARRGFFELVLVTVINWSILLACLKLVKTKKKSSSYFMKGMYSLLIITSGIMLSSAYLRLSAYEEAYGFTMDRILAHAFMLFLIVIFAYTLIRVWIEGISLIHFYVIAGVIFYTGLNAINLEEIIVENNIERYEQTGKIDVYYMNSLSYSGIDGLITLYKKDPEYPDLRIILEGRKESIGYLSLNTWQSFNFKKQQVIKRLEELEF</sequence>
<feature type="transmembrane region" description="Helical" evidence="1">
    <location>
        <begin position="7"/>
        <end position="26"/>
    </location>
</feature>
<feature type="transmembrane region" description="Helical" evidence="1">
    <location>
        <begin position="353"/>
        <end position="371"/>
    </location>
</feature>
<dbReference type="EMBL" id="BMEY01000010">
    <property type="protein sequence ID" value="GGA78007.1"/>
    <property type="molecule type" value="Genomic_DNA"/>
</dbReference>
<accession>A0A916RZR1</accession>
<reference evidence="2" key="2">
    <citation type="submission" date="2020-09" db="EMBL/GenBank/DDBJ databases">
        <authorList>
            <person name="Sun Q."/>
            <person name="Zhou Y."/>
        </authorList>
    </citation>
    <scope>NUCLEOTIDE SEQUENCE</scope>
    <source>
        <strain evidence="2">CGMCC 1.12408</strain>
    </source>
</reference>
<gene>
    <name evidence="2" type="ORF">GCM10008025_21840</name>
</gene>
<protein>
    <recommendedName>
        <fullName evidence="4">DUF4173 domain-containing protein</fullName>
    </recommendedName>
</protein>
<name>A0A916RZR1_9BACI</name>